<gene>
    <name evidence="2" type="ORF">ACFOUY_17415</name>
</gene>
<accession>A0ABV8NRZ6</accession>
<dbReference type="Pfam" id="PF01807">
    <property type="entry name" value="Zn_ribbon_DnaG"/>
    <property type="match status" value="1"/>
</dbReference>
<evidence type="ECO:0000259" key="1">
    <source>
        <dbReference type="SMART" id="SM00400"/>
    </source>
</evidence>
<evidence type="ECO:0000313" key="2">
    <source>
        <dbReference type="EMBL" id="MFC4198489.1"/>
    </source>
</evidence>
<evidence type="ECO:0000313" key="3">
    <source>
        <dbReference type="Proteomes" id="UP001595792"/>
    </source>
</evidence>
<proteinExistence type="predicted"/>
<dbReference type="RefSeq" id="WP_378962486.1">
    <property type="nucleotide sequence ID" value="NZ_JBHRXC010000016.1"/>
</dbReference>
<dbReference type="SMART" id="SM00400">
    <property type="entry name" value="ZnF_CHCC"/>
    <property type="match status" value="1"/>
</dbReference>
<protein>
    <submittedName>
        <fullName evidence="2">Toprim domain-containing protein</fullName>
    </submittedName>
</protein>
<dbReference type="EMBL" id="JBHSBY010000139">
    <property type="protein sequence ID" value="MFC4198489.1"/>
    <property type="molecule type" value="Genomic_DNA"/>
</dbReference>
<dbReference type="Proteomes" id="UP001595792">
    <property type="component" value="Unassembled WGS sequence"/>
</dbReference>
<reference evidence="3" key="1">
    <citation type="journal article" date="2019" name="Int. J. Syst. Evol. Microbiol.">
        <title>The Global Catalogue of Microorganisms (GCM) 10K type strain sequencing project: providing services to taxonomists for standard genome sequencing and annotation.</title>
        <authorList>
            <consortium name="The Broad Institute Genomics Platform"/>
            <consortium name="The Broad Institute Genome Sequencing Center for Infectious Disease"/>
            <person name="Wu L."/>
            <person name="Ma J."/>
        </authorList>
    </citation>
    <scope>NUCLEOTIDE SEQUENCE [LARGE SCALE GENOMIC DNA]</scope>
    <source>
        <strain evidence="3">CCM 8689</strain>
    </source>
</reference>
<dbReference type="InterPro" id="IPR036977">
    <property type="entry name" value="DNA_primase_Znf_CHC2"/>
</dbReference>
<comment type="caution">
    <text evidence="2">The sequence shown here is derived from an EMBL/GenBank/DDBJ whole genome shotgun (WGS) entry which is preliminary data.</text>
</comment>
<sequence>MDTKFDLVNIRESTDLVNILKLLGYEPLRKSGGELFYLSMLRENDSSPSFCVNEKSGLWYDHGMGKGGSVIEFAISYWSNLPFKDAINELLKLSGQLPGEPINRAQGVKQTSLLMREPSYIIREVKPLGSNTSITNYLKSRGIFEVAQGHLKELYYSIKLQDNSRREVFAAAWQNELNGWEVRSMNFKGCLDKKAMSFIAGNDSKINLFEGMMDFLSWKKLFPGEPSSALILNTLSFLNPALERAKTFAVVELFFDHDKAGRKATAEALSIIPGSTDGSGFYAGYNDFNEKLQNLLSEGKYLNSSADELRKGPVR</sequence>
<dbReference type="SUPFAM" id="SSF56731">
    <property type="entry name" value="DNA primase core"/>
    <property type="match status" value="1"/>
</dbReference>
<dbReference type="InterPro" id="IPR002694">
    <property type="entry name" value="Znf_CHC2"/>
</dbReference>
<organism evidence="2 3">
    <name type="scientific">Pedobacter jamesrossensis</name>
    <dbReference type="NCBI Taxonomy" id="1908238"/>
    <lineage>
        <taxon>Bacteria</taxon>
        <taxon>Pseudomonadati</taxon>
        <taxon>Bacteroidota</taxon>
        <taxon>Sphingobacteriia</taxon>
        <taxon>Sphingobacteriales</taxon>
        <taxon>Sphingobacteriaceae</taxon>
        <taxon>Pedobacter</taxon>
    </lineage>
</organism>
<keyword evidence="3" id="KW-1185">Reference proteome</keyword>
<dbReference type="SUPFAM" id="SSF57783">
    <property type="entry name" value="Zinc beta-ribbon"/>
    <property type="match status" value="1"/>
</dbReference>
<dbReference type="Gene3D" id="3.90.580.10">
    <property type="entry name" value="Zinc finger, CHC2-type domain"/>
    <property type="match status" value="1"/>
</dbReference>
<dbReference type="Pfam" id="PF13155">
    <property type="entry name" value="Toprim_2"/>
    <property type="match status" value="1"/>
</dbReference>
<feature type="domain" description="Zinc finger CHC2-type" evidence="1">
    <location>
        <begin position="44"/>
        <end position="91"/>
    </location>
</feature>
<dbReference type="Gene3D" id="3.40.1360.10">
    <property type="match status" value="1"/>
</dbReference>
<name>A0ABV8NRZ6_9SPHI</name>